<dbReference type="AlphaFoldDB" id="J3MDM4"/>
<dbReference type="EnsemblPlants" id="OB06G21180.1">
    <property type="protein sequence ID" value="OB06G21180.1"/>
    <property type="gene ID" value="OB06G21180"/>
</dbReference>
<accession>J3MDM4</accession>
<dbReference type="HOGENOM" id="CLU_2783414_0_0_1"/>
<organism evidence="2">
    <name type="scientific">Oryza brachyantha</name>
    <name type="common">malo sina</name>
    <dbReference type="NCBI Taxonomy" id="4533"/>
    <lineage>
        <taxon>Eukaryota</taxon>
        <taxon>Viridiplantae</taxon>
        <taxon>Streptophyta</taxon>
        <taxon>Embryophyta</taxon>
        <taxon>Tracheophyta</taxon>
        <taxon>Spermatophyta</taxon>
        <taxon>Magnoliopsida</taxon>
        <taxon>Liliopsida</taxon>
        <taxon>Poales</taxon>
        <taxon>Poaceae</taxon>
        <taxon>BOP clade</taxon>
        <taxon>Oryzoideae</taxon>
        <taxon>Oryzeae</taxon>
        <taxon>Oryzinae</taxon>
        <taxon>Oryza</taxon>
    </lineage>
</organism>
<sequence length="69" mass="7875">MPPPLPFFTYKLNLQKNTGKEEKASKLNEWTNQHCQLNPNKTHIGANYNMSDNQHTHETKVSSPPLPST</sequence>
<evidence type="ECO:0000256" key="1">
    <source>
        <dbReference type="SAM" id="MobiDB-lite"/>
    </source>
</evidence>
<proteinExistence type="predicted"/>
<evidence type="ECO:0000313" key="3">
    <source>
        <dbReference type="Proteomes" id="UP000006038"/>
    </source>
</evidence>
<feature type="region of interest" description="Disordered" evidence="1">
    <location>
        <begin position="40"/>
        <end position="69"/>
    </location>
</feature>
<keyword evidence="3" id="KW-1185">Reference proteome</keyword>
<name>J3MDM4_ORYBR</name>
<protein>
    <submittedName>
        <fullName evidence="2">Uncharacterized protein</fullName>
    </submittedName>
</protein>
<reference evidence="2" key="2">
    <citation type="submission" date="2013-04" db="UniProtKB">
        <authorList>
            <consortium name="EnsemblPlants"/>
        </authorList>
    </citation>
    <scope>IDENTIFICATION</scope>
</reference>
<evidence type="ECO:0000313" key="2">
    <source>
        <dbReference type="EnsemblPlants" id="OB06G21180.1"/>
    </source>
</evidence>
<dbReference type="Gramene" id="OB06G21180.1">
    <property type="protein sequence ID" value="OB06G21180.1"/>
    <property type="gene ID" value="OB06G21180"/>
</dbReference>
<reference evidence="2" key="1">
    <citation type="journal article" date="2013" name="Nat. Commun.">
        <title>Whole-genome sequencing of Oryza brachyantha reveals mechanisms underlying Oryza genome evolution.</title>
        <authorList>
            <person name="Chen J."/>
            <person name="Huang Q."/>
            <person name="Gao D."/>
            <person name="Wang J."/>
            <person name="Lang Y."/>
            <person name="Liu T."/>
            <person name="Li B."/>
            <person name="Bai Z."/>
            <person name="Luis Goicoechea J."/>
            <person name="Liang C."/>
            <person name="Chen C."/>
            <person name="Zhang W."/>
            <person name="Sun S."/>
            <person name="Liao Y."/>
            <person name="Zhang X."/>
            <person name="Yang L."/>
            <person name="Song C."/>
            <person name="Wang M."/>
            <person name="Shi J."/>
            <person name="Liu G."/>
            <person name="Liu J."/>
            <person name="Zhou H."/>
            <person name="Zhou W."/>
            <person name="Yu Q."/>
            <person name="An N."/>
            <person name="Chen Y."/>
            <person name="Cai Q."/>
            <person name="Wang B."/>
            <person name="Liu B."/>
            <person name="Min J."/>
            <person name="Huang Y."/>
            <person name="Wu H."/>
            <person name="Li Z."/>
            <person name="Zhang Y."/>
            <person name="Yin Y."/>
            <person name="Song W."/>
            <person name="Jiang J."/>
            <person name="Jackson S.A."/>
            <person name="Wing R.A."/>
            <person name="Wang J."/>
            <person name="Chen M."/>
        </authorList>
    </citation>
    <scope>NUCLEOTIDE SEQUENCE [LARGE SCALE GENOMIC DNA]</scope>
    <source>
        <strain evidence="2">cv. IRGC 101232</strain>
    </source>
</reference>
<dbReference type="Proteomes" id="UP000006038">
    <property type="component" value="Chromosome 6"/>
</dbReference>